<evidence type="ECO:0000259" key="10">
    <source>
        <dbReference type="PROSITE" id="PS50902"/>
    </source>
</evidence>
<dbReference type="PANTHER" id="PTHR19384:SF10">
    <property type="entry name" value="NADPH-DEPENDENT DIFLAVIN OXIDOREDUCTASE 1"/>
    <property type="match status" value="1"/>
</dbReference>
<dbReference type="GO" id="GO:0010181">
    <property type="term" value="F:FMN binding"/>
    <property type="evidence" value="ECO:0007669"/>
    <property type="project" value="UniProtKB-UniRule"/>
</dbReference>
<feature type="binding site" evidence="9">
    <location>
        <position position="137"/>
    </location>
    <ligand>
        <name>FMN</name>
        <dbReference type="ChEBI" id="CHEBI:58210"/>
    </ligand>
</feature>
<organism evidence="12 13">
    <name type="scientific">Geranomyces variabilis</name>
    <dbReference type="NCBI Taxonomy" id="109894"/>
    <lineage>
        <taxon>Eukaryota</taxon>
        <taxon>Fungi</taxon>
        <taxon>Fungi incertae sedis</taxon>
        <taxon>Chytridiomycota</taxon>
        <taxon>Chytridiomycota incertae sedis</taxon>
        <taxon>Chytridiomycetes</taxon>
        <taxon>Spizellomycetales</taxon>
        <taxon>Powellomycetaceae</taxon>
        <taxon>Geranomyces</taxon>
    </lineage>
</organism>
<keyword evidence="3 9" id="KW-0963">Cytoplasm</keyword>
<comment type="cofactor">
    <cofactor evidence="2 9">
        <name>FAD</name>
        <dbReference type="ChEBI" id="CHEBI:57692"/>
    </cofactor>
</comment>
<dbReference type="SUPFAM" id="SSF52343">
    <property type="entry name" value="Ferredoxin reductase-like, C-terminal NADP-linked domain"/>
    <property type="match status" value="1"/>
</dbReference>
<evidence type="ECO:0000259" key="11">
    <source>
        <dbReference type="PROSITE" id="PS51384"/>
    </source>
</evidence>
<dbReference type="Gene3D" id="3.40.50.360">
    <property type="match status" value="1"/>
</dbReference>
<dbReference type="InterPro" id="IPR017927">
    <property type="entry name" value="FAD-bd_FR_type"/>
</dbReference>
<dbReference type="Gene3D" id="2.40.30.10">
    <property type="entry name" value="Translation factors"/>
    <property type="match status" value="1"/>
</dbReference>
<dbReference type="InterPro" id="IPR001709">
    <property type="entry name" value="Flavoprot_Pyr_Nucl_cyt_Rdtase"/>
</dbReference>
<dbReference type="PROSITE" id="PS51384">
    <property type="entry name" value="FAD_FR"/>
    <property type="match status" value="1"/>
</dbReference>
<keyword evidence="5 9" id="KW-0288">FMN</keyword>
<dbReference type="EMBL" id="JADGJQ010000001">
    <property type="protein sequence ID" value="KAJ3185528.1"/>
    <property type="molecule type" value="Genomic_DNA"/>
</dbReference>
<feature type="binding site" evidence="9">
    <location>
        <position position="482"/>
    </location>
    <ligand>
        <name>NADP(+)</name>
        <dbReference type="ChEBI" id="CHEBI:58349"/>
    </ligand>
</feature>
<dbReference type="Gene3D" id="3.40.50.80">
    <property type="entry name" value="Nucleotide-binding domain of ferredoxin-NADP reductase (FNR) module"/>
    <property type="match status" value="1"/>
</dbReference>
<dbReference type="GO" id="GO:0050661">
    <property type="term" value="F:NADP binding"/>
    <property type="evidence" value="ECO:0007669"/>
    <property type="project" value="UniProtKB-UniRule"/>
</dbReference>
<comment type="caution">
    <text evidence="12">The sequence shown here is derived from an EMBL/GenBank/DDBJ whole genome shotgun (WGS) entry which is preliminary data.</text>
</comment>
<feature type="domain" description="FAD-binding FR-type" evidence="11">
    <location>
        <begin position="218"/>
        <end position="457"/>
    </location>
</feature>
<comment type="cofactor">
    <cofactor evidence="1 9">
        <name>FMN</name>
        <dbReference type="ChEBI" id="CHEBI:58210"/>
    </cofactor>
</comment>
<dbReference type="EC" id="1.18.1.-" evidence="9"/>
<dbReference type="HAMAP" id="MF_03178">
    <property type="entry name" value="NDOR1"/>
    <property type="match status" value="1"/>
</dbReference>
<dbReference type="InterPro" id="IPR017938">
    <property type="entry name" value="Riboflavin_synthase-like_b-brl"/>
</dbReference>
<evidence type="ECO:0000256" key="5">
    <source>
        <dbReference type="ARBA" id="ARBA00022643"/>
    </source>
</evidence>
<evidence type="ECO:0000256" key="4">
    <source>
        <dbReference type="ARBA" id="ARBA00022630"/>
    </source>
</evidence>
<dbReference type="GO" id="GO:0016651">
    <property type="term" value="F:oxidoreductase activity, acting on NAD(P)H"/>
    <property type="evidence" value="ECO:0007669"/>
    <property type="project" value="UniProtKB-UniRule"/>
</dbReference>
<comment type="similarity">
    <text evidence="9">Belongs to the NADPH-dependent diflavin oxidoreductase NDOR1 family.</text>
</comment>
<dbReference type="Pfam" id="PF00175">
    <property type="entry name" value="NAD_binding_1"/>
    <property type="match status" value="1"/>
</dbReference>
<evidence type="ECO:0000256" key="2">
    <source>
        <dbReference type="ARBA" id="ARBA00001974"/>
    </source>
</evidence>
<dbReference type="PROSITE" id="PS50902">
    <property type="entry name" value="FLAVODOXIN_LIKE"/>
    <property type="match status" value="1"/>
</dbReference>
<dbReference type="GO" id="GO:0005739">
    <property type="term" value="C:mitochondrion"/>
    <property type="evidence" value="ECO:0007669"/>
    <property type="project" value="UniProtKB-SubCell"/>
</dbReference>
<dbReference type="InterPro" id="IPR023173">
    <property type="entry name" value="NADPH_Cyt_P450_Rdtase_alpha"/>
</dbReference>
<evidence type="ECO:0000256" key="9">
    <source>
        <dbReference type="HAMAP-Rule" id="MF_03178"/>
    </source>
</evidence>
<dbReference type="FunFam" id="3.40.50.80:FF:000030">
    <property type="entry name" value="NADPH-dependent diflavin oxidoreductase 1"/>
    <property type="match status" value="1"/>
</dbReference>
<evidence type="ECO:0000313" key="13">
    <source>
        <dbReference type="Proteomes" id="UP001212152"/>
    </source>
</evidence>
<dbReference type="InterPro" id="IPR003097">
    <property type="entry name" value="CysJ-like_FAD-binding"/>
</dbReference>
<feature type="binding site" evidence="9">
    <location>
        <begin position="101"/>
        <end position="110"/>
    </location>
    <ligand>
        <name>FMN</name>
        <dbReference type="ChEBI" id="CHEBI:58210"/>
    </ligand>
</feature>
<dbReference type="Proteomes" id="UP001212152">
    <property type="component" value="Unassembled WGS sequence"/>
</dbReference>
<reference evidence="12" key="1">
    <citation type="submission" date="2020-05" db="EMBL/GenBank/DDBJ databases">
        <title>Phylogenomic resolution of chytrid fungi.</title>
        <authorList>
            <person name="Stajich J.E."/>
            <person name="Amses K."/>
            <person name="Simmons R."/>
            <person name="Seto K."/>
            <person name="Myers J."/>
            <person name="Bonds A."/>
            <person name="Quandt C.A."/>
            <person name="Barry K."/>
            <person name="Liu P."/>
            <person name="Grigoriev I."/>
            <person name="Longcore J.E."/>
            <person name="James T.Y."/>
        </authorList>
    </citation>
    <scope>NUCLEOTIDE SEQUENCE</scope>
    <source>
        <strain evidence="12">JEL0379</strain>
    </source>
</reference>
<dbReference type="InterPro" id="IPR039261">
    <property type="entry name" value="FNR_nucleotide-bd"/>
</dbReference>
<comment type="similarity">
    <text evidence="9">In the C-terminal section; belongs to the flavoprotein pyridine nucleotide cytochrome reductase family.</text>
</comment>
<comment type="catalytic activity">
    <reaction evidence="9">
        <text>2 oxidized [2Fe-2S]-[protein] + NADPH = 2 reduced [2Fe-2S]-[protein] + NADP(+) + H(+)</text>
        <dbReference type="Rhea" id="RHEA:67716"/>
        <dbReference type="Rhea" id="RHEA-COMP:17327"/>
        <dbReference type="Rhea" id="RHEA-COMP:17328"/>
        <dbReference type="ChEBI" id="CHEBI:15378"/>
        <dbReference type="ChEBI" id="CHEBI:33737"/>
        <dbReference type="ChEBI" id="CHEBI:33738"/>
        <dbReference type="ChEBI" id="CHEBI:57783"/>
        <dbReference type="ChEBI" id="CHEBI:58349"/>
    </reaction>
</comment>
<dbReference type="GO" id="GO:0005829">
    <property type="term" value="C:cytosol"/>
    <property type="evidence" value="ECO:0007669"/>
    <property type="project" value="TreeGrafter"/>
</dbReference>
<dbReference type="InterPro" id="IPR001433">
    <property type="entry name" value="OxRdtase_FAD/NAD-bd"/>
</dbReference>
<keyword evidence="9" id="KW-0496">Mitochondrion</keyword>
<name>A0AAD5TU96_9FUNG</name>
<comment type="similarity">
    <text evidence="9">In the N-terminal section; belongs to the flavodoxin family.</text>
</comment>
<dbReference type="InterPro" id="IPR001094">
    <property type="entry name" value="Flavdoxin-like"/>
</dbReference>
<keyword evidence="7 9" id="KW-0521">NADP</keyword>
<comment type="subunit">
    <text evidence="9">Interacts with DRE2; as part of the cytosolic iron-sulfur (Fe-S) protein assembly (CIA) machinery.</text>
</comment>
<sequence>MHPQHSSRPFLILYASETGTAQDVAERIAREARRRWFSPTVLSMDEYDRSQLIDEPIVIFVCATTGQGAEPATMTRFWKFLLRKSHPQNILSNTRIAVFGLGDSSYPKFNFPAKKLHKRLVAGLGAQPILDRGDGDDQHYLGLDGALDPWLEELWPKVLQLFPLPPGKEVVSADIVPLPSFEISYGDDETQQQDGLGDVSFASMGFKGNGSVSAKPTAAQLSAVVRVNRRLTAADHFQDVRHFELALDPSVPLPSHHPGDILVVQPQNLPDEVARVIEHFGWTDIADTPFTLRPTSPDVRVPASYPTPLTIRILLTNHLDIFGRPRRYFFHLLSFFTTDPLHAEKLRELAAPQGQQELYSYAHRPRRTMFEVLQDFHSAKVPLKHLLDLIPPIRPRSFSIASSPTARPGQIDLCVAIVEYSTKLKAPRAGVCTKWMKRLKPGDIVRCAIKRGTLRLPPLPPSSSSSSSLSVSPPVVCVGPGTGVAPMRALLQERIAAGARDNVLVFGSRYEQADFLYAEEWRAAVQDGALTLITAFSRDQEDKIYVQHRIAESSALIYDAIAVRHGYFLLSGNASRMPVDVTAALVECVEREAPTTREEAERIVAGWEKDGRFQMECWS</sequence>
<dbReference type="GO" id="GO:0050660">
    <property type="term" value="F:flavin adenine dinucleotide binding"/>
    <property type="evidence" value="ECO:0007669"/>
    <property type="project" value="UniProtKB-UniRule"/>
</dbReference>
<evidence type="ECO:0000313" key="12">
    <source>
        <dbReference type="EMBL" id="KAJ3185528.1"/>
    </source>
</evidence>
<dbReference type="InterPro" id="IPR008254">
    <property type="entry name" value="Flavodoxin/NO_synth"/>
</dbReference>
<feature type="binding site" evidence="9">
    <location>
        <begin position="537"/>
        <end position="538"/>
    </location>
    <ligand>
        <name>NADP(+)</name>
        <dbReference type="ChEBI" id="CHEBI:58349"/>
    </ligand>
</feature>
<feature type="binding site" evidence="9">
    <location>
        <position position="580"/>
    </location>
    <ligand>
        <name>NADP(+)</name>
        <dbReference type="ChEBI" id="CHEBI:58349"/>
    </ligand>
</feature>
<protein>
    <recommendedName>
        <fullName evidence="9">NADPH-dependent diflavin oxidoreductase 1</fullName>
        <ecNumber evidence="9">1.18.1.-</ecNumber>
    </recommendedName>
    <alternativeName>
        <fullName evidence="9">NADPH-dependent FMN and FAD-containing oxidoreductase</fullName>
    </alternativeName>
</protein>
<dbReference type="AlphaFoldDB" id="A0AAD5TU96"/>
<dbReference type="PRINTS" id="PR00369">
    <property type="entry name" value="FLAVODOXIN"/>
</dbReference>
<dbReference type="GO" id="GO:0005634">
    <property type="term" value="C:nucleus"/>
    <property type="evidence" value="ECO:0007669"/>
    <property type="project" value="UniProtKB-ARBA"/>
</dbReference>
<dbReference type="InterPro" id="IPR028879">
    <property type="entry name" value="NDOR1"/>
</dbReference>
<keyword evidence="13" id="KW-1185">Reference proteome</keyword>
<dbReference type="GO" id="GO:0016226">
    <property type="term" value="P:iron-sulfur cluster assembly"/>
    <property type="evidence" value="ECO:0007669"/>
    <property type="project" value="UniProtKB-UniRule"/>
</dbReference>
<evidence type="ECO:0000256" key="7">
    <source>
        <dbReference type="ARBA" id="ARBA00022857"/>
    </source>
</evidence>
<evidence type="ECO:0000256" key="3">
    <source>
        <dbReference type="ARBA" id="ARBA00022490"/>
    </source>
</evidence>
<gene>
    <name evidence="12" type="primary">NDOR1</name>
    <name evidence="9" type="synonym">TAH18</name>
    <name evidence="12" type="ORF">HDU87_000151</name>
</gene>
<keyword evidence="6 9" id="KW-0274">FAD</keyword>
<dbReference type="SUPFAM" id="SSF63380">
    <property type="entry name" value="Riboflavin synthase domain-like"/>
    <property type="match status" value="1"/>
</dbReference>
<feature type="binding site" evidence="9">
    <location>
        <position position="366"/>
    </location>
    <ligand>
        <name>FAD</name>
        <dbReference type="ChEBI" id="CHEBI:57692"/>
    </ligand>
</feature>
<dbReference type="Pfam" id="PF00258">
    <property type="entry name" value="Flavodoxin_1"/>
    <property type="match status" value="1"/>
</dbReference>
<dbReference type="InterPro" id="IPR029039">
    <property type="entry name" value="Flavoprotein-like_sf"/>
</dbReference>
<feature type="binding site" evidence="9">
    <location>
        <begin position="16"/>
        <end position="21"/>
    </location>
    <ligand>
        <name>FMN</name>
        <dbReference type="ChEBI" id="CHEBI:58210"/>
    </ligand>
</feature>
<feature type="binding site" evidence="9">
    <location>
        <begin position="430"/>
        <end position="433"/>
    </location>
    <ligand>
        <name>FAD</name>
        <dbReference type="ChEBI" id="CHEBI:57692"/>
    </ligand>
</feature>
<feature type="binding site" evidence="9">
    <location>
        <position position="618"/>
    </location>
    <ligand>
        <name>FAD</name>
        <dbReference type="ChEBI" id="CHEBI:57692"/>
    </ligand>
</feature>
<accession>A0AAD5TU96</accession>
<keyword evidence="4 9" id="KW-0285">Flavoprotein</keyword>
<dbReference type="Pfam" id="PF00667">
    <property type="entry name" value="FAD_binding_1"/>
    <property type="match status" value="1"/>
</dbReference>
<proteinExistence type="inferred from homology"/>
<evidence type="ECO:0000256" key="6">
    <source>
        <dbReference type="ARBA" id="ARBA00022827"/>
    </source>
</evidence>
<dbReference type="FunFam" id="3.40.50.360:FF:000015">
    <property type="entry name" value="NADPH-dependent diflavin oxidoreductase 1"/>
    <property type="match status" value="1"/>
</dbReference>
<evidence type="ECO:0000256" key="1">
    <source>
        <dbReference type="ARBA" id="ARBA00001917"/>
    </source>
</evidence>
<feature type="binding site" evidence="9">
    <location>
        <begin position="63"/>
        <end position="66"/>
    </location>
    <ligand>
        <name>FMN</name>
        <dbReference type="ChEBI" id="CHEBI:58210"/>
    </ligand>
</feature>
<keyword evidence="8 9" id="KW-0560">Oxidoreductase</keyword>
<dbReference type="GO" id="GO:0160246">
    <property type="term" value="F:NADPH-iron-sulfur [2Fe-2S] protein oxidoreductase activity"/>
    <property type="evidence" value="ECO:0007669"/>
    <property type="project" value="InterPro"/>
</dbReference>
<feature type="domain" description="Flavodoxin-like" evidence="10">
    <location>
        <begin position="10"/>
        <end position="155"/>
    </location>
</feature>
<dbReference type="Gene3D" id="1.20.990.10">
    <property type="entry name" value="NADPH-cytochrome p450 Reductase, Chain A, domain 3"/>
    <property type="match status" value="1"/>
</dbReference>
<comment type="subcellular location">
    <subcellularLocation>
        <location evidence="9">Cytoplasm</location>
    </subcellularLocation>
    <subcellularLocation>
        <location evidence="9">Mitochondrion</location>
    </subcellularLocation>
    <text evidence="9">Relocalizes to mitochondria after H(2)O(2) exposure.</text>
</comment>
<feature type="binding site" evidence="9">
    <location>
        <begin position="396"/>
        <end position="399"/>
    </location>
    <ligand>
        <name>FAD</name>
        <dbReference type="ChEBI" id="CHEBI:57692"/>
    </ligand>
</feature>
<feature type="binding site" evidence="9">
    <location>
        <begin position="543"/>
        <end position="547"/>
    </location>
    <ligand>
        <name>NADP(+)</name>
        <dbReference type="ChEBI" id="CHEBI:58349"/>
    </ligand>
</feature>
<dbReference type="PANTHER" id="PTHR19384">
    <property type="entry name" value="NITRIC OXIDE SYNTHASE-RELATED"/>
    <property type="match status" value="1"/>
</dbReference>
<evidence type="ECO:0000256" key="8">
    <source>
        <dbReference type="ARBA" id="ARBA00023002"/>
    </source>
</evidence>
<dbReference type="SUPFAM" id="SSF52218">
    <property type="entry name" value="Flavoproteins"/>
    <property type="match status" value="1"/>
</dbReference>
<comment type="function">
    <text evidence="9">NADPH-dependent reductase which is a central component of the cytosolic iron-sulfur (Fe-S) protein assembly (CIA) machinery. Transfers electrons from NADPH via its FAD and FMN prosthetic groups to the [2Fe-2S] cluster of DRE2, another key component of the CIA machinery. In turn, this reduced cluster provides electrons for assembly of cytosolic iron-sulfur cluster proteins. Positively controls H(2)O(2)-induced cell death.</text>
</comment>
<dbReference type="PRINTS" id="PR00371">
    <property type="entry name" value="FPNCR"/>
</dbReference>